<sequence>MKYNILPNWENLPEIDLYLDQVLLYVNQVATIIEPSQQKPLTASMVNNYVKHGYLEKPFKKKYARHKLARLIAIAILKHSFPIQDISQVLQGLRGKKDSEQLYTAFVNYWNSGQTDGVDDIIIAACKTVKYYCLTFSLMENE</sequence>
<organism evidence="1 2">
    <name type="scientific">Streptococcus pseudoporcinus</name>
    <dbReference type="NCBI Taxonomy" id="361101"/>
    <lineage>
        <taxon>Bacteria</taxon>
        <taxon>Bacillati</taxon>
        <taxon>Bacillota</taxon>
        <taxon>Bacilli</taxon>
        <taxon>Lactobacillales</taxon>
        <taxon>Streptococcaceae</taxon>
        <taxon>Streptococcus</taxon>
    </lineage>
</organism>
<dbReference type="Pfam" id="PF08876">
    <property type="entry name" value="DUF1836"/>
    <property type="match status" value="1"/>
</dbReference>
<evidence type="ECO:0000313" key="1">
    <source>
        <dbReference type="EMBL" id="VTS24235.1"/>
    </source>
</evidence>
<dbReference type="Proteomes" id="UP000304914">
    <property type="component" value="Chromosome"/>
</dbReference>
<evidence type="ECO:0000313" key="2">
    <source>
        <dbReference type="Proteomes" id="UP000304914"/>
    </source>
</evidence>
<gene>
    <name evidence="1" type="ORF">NCTC5385_01143</name>
</gene>
<dbReference type="PANTHER" id="PTHR40056">
    <property type="entry name" value="HYPOTHETICAL CYTOSOLIC PROTEIN"/>
    <property type="match status" value="1"/>
</dbReference>
<dbReference type="AlphaFoldDB" id="A0A4U9YDB5"/>
<dbReference type="STRING" id="873448.STRPO_0384"/>
<protein>
    <submittedName>
        <fullName evidence="1">BS_ykrK family protein</fullName>
    </submittedName>
</protein>
<dbReference type="EMBL" id="LR594035">
    <property type="protein sequence ID" value="VTS24235.1"/>
    <property type="molecule type" value="Genomic_DNA"/>
</dbReference>
<dbReference type="RefSeq" id="WP_138068454.1">
    <property type="nucleotide sequence ID" value="NZ_LR594035.1"/>
</dbReference>
<accession>A0A4U9YDB5</accession>
<reference evidence="1 2" key="1">
    <citation type="submission" date="2019-05" db="EMBL/GenBank/DDBJ databases">
        <authorList>
            <consortium name="Pathogen Informatics"/>
        </authorList>
    </citation>
    <scope>NUCLEOTIDE SEQUENCE [LARGE SCALE GENOMIC DNA]</scope>
    <source>
        <strain evidence="1 2">NCTC5385</strain>
    </source>
</reference>
<name>A0A4U9YDB5_9STRE</name>
<proteinExistence type="predicted"/>
<dbReference type="PANTHER" id="PTHR40056:SF1">
    <property type="entry name" value="DUF1836 DOMAIN-CONTAINING PROTEIN"/>
    <property type="match status" value="1"/>
</dbReference>
<dbReference type="InterPro" id="IPR014975">
    <property type="entry name" value="DUF1836"/>
</dbReference>